<dbReference type="EMBL" id="UINC01016226">
    <property type="protein sequence ID" value="SVA67726.1"/>
    <property type="molecule type" value="Genomic_DNA"/>
</dbReference>
<dbReference type="Pfam" id="PF18914">
    <property type="entry name" value="DUF5666"/>
    <property type="match status" value="6"/>
</dbReference>
<organism evidence="2">
    <name type="scientific">marine metagenome</name>
    <dbReference type="NCBI Taxonomy" id="408172"/>
    <lineage>
        <taxon>unclassified sequences</taxon>
        <taxon>metagenomes</taxon>
        <taxon>ecological metagenomes</taxon>
    </lineage>
</organism>
<proteinExistence type="predicted"/>
<feature type="domain" description="DUF5666" evidence="1">
    <location>
        <begin position="451"/>
        <end position="503"/>
    </location>
</feature>
<feature type="domain" description="DUF5666" evidence="1">
    <location>
        <begin position="532"/>
        <end position="581"/>
    </location>
</feature>
<evidence type="ECO:0000313" key="2">
    <source>
        <dbReference type="EMBL" id="SVA67726.1"/>
    </source>
</evidence>
<dbReference type="InterPro" id="IPR043724">
    <property type="entry name" value="DUF5666"/>
</dbReference>
<evidence type="ECO:0000259" key="1">
    <source>
        <dbReference type="Pfam" id="PF18914"/>
    </source>
</evidence>
<feature type="non-terminal residue" evidence="2">
    <location>
        <position position="1"/>
    </location>
</feature>
<sequence>TVSGIIKVPVTADTSIRLSHRPDAGPSDLIPGDLVAVSLGGQDGGYYADKIVRVPLKTRNKHVPGKVVAITDTHITVASTVPAAAPVIFRRAQNTPVRFHRGESEVGVGAFVIIGAVLDPLTGLISAEAREINVIPELESIDKGTSGGPADGVDSFNQAKIVGIFEEIDKDGNWVVNGASISIGPSTGLDEGLTVGQTIQVHAELLRGGSLLARRIGRAANGEEVAGETKLEGVFEGIEPLTGDWIISGLPIKVGTTANTDGIPSLGQTIKILARLEDDGSLLAMEIENRLDSDYSQAGSAPVKLQGVLLEVDEQGNWEINGVKVAVDRSTRLEGSPALGRTIQAKAVRQGDGSLLAQIIEGETLIELLPGNRAELRGSIEEIFDDDSMVIRGILIERSILTETEGDSQIGDFVEVDILIQKDGTLLAVGIEPKDETIQSEFPRSSPVNVRGIIDRVNPDLSLVVNGIAVALSALTDVKGTPVSGAKVDLEGLFNADGSITARNLVVRGRRATLGGVEARIDGLVEEMIRDRSGKSGAIVVHGVSISLDTLTRVKGNLAAGTRISAEAIIADGTLMARWIEEREPSTDSLPAGHFVIKGALDSIGLDDQGRPEELELNGRGIEVSPQAVIAEVTALGGTVRIEGDINKGVFLATVIAAEPDSNGRQGRVEIGLQGAITSIIADEDGNVTEFVVEGNRLFLQALTLVDGVLERGLVVQVEGIVSEGQLLASRIKQIGEKPEANASNIP</sequence>
<feature type="domain" description="DUF5666" evidence="1">
    <location>
        <begin position="307"/>
        <end position="361"/>
    </location>
</feature>
<accession>A0A381XSE5</accession>
<feature type="domain" description="DUF5666" evidence="1">
    <location>
        <begin position="166"/>
        <end position="216"/>
    </location>
</feature>
<feature type="domain" description="DUF5666" evidence="1">
    <location>
        <begin position="674"/>
        <end position="733"/>
    </location>
</feature>
<reference evidence="2" key="1">
    <citation type="submission" date="2018-05" db="EMBL/GenBank/DDBJ databases">
        <authorList>
            <person name="Lanie J.A."/>
            <person name="Ng W.-L."/>
            <person name="Kazmierczak K.M."/>
            <person name="Andrzejewski T.M."/>
            <person name="Davidsen T.M."/>
            <person name="Wayne K.J."/>
            <person name="Tettelin H."/>
            <person name="Glass J.I."/>
            <person name="Rusch D."/>
            <person name="Podicherti R."/>
            <person name="Tsui H.-C.T."/>
            <person name="Winkler M.E."/>
        </authorList>
    </citation>
    <scope>NUCLEOTIDE SEQUENCE</scope>
</reference>
<dbReference type="AlphaFoldDB" id="A0A381XSE5"/>
<protein>
    <recommendedName>
        <fullName evidence="1">DUF5666 domain-containing protein</fullName>
    </recommendedName>
</protein>
<name>A0A381XSE5_9ZZZZ</name>
<feature type="domain" description="DUF5666" evidence="1">
    <location>
        <begin position="377"/>
        <end position="432"/>
    </location>
</feature>
<gene>
    <name evidence="2" type="ORF">METZ01_LOCUS120580</name>
</gene>